<feature type="compositionally biased region" description="Polar residues" evidence="1">
    <location>
        <begin position="1"/>
        <end position="10"/>
    </location>
</feature>
<dbReference type="AlphaFoldDB" id="A0A919U6J9"/>
<sequence>MRTDGATLTGQIRDDPARGEGAVSKVQDDPDEPGAGVAACTFVHIATRWSAGGGVRCADAAEGPRDVRRERPRRRGWHGRGCD</sequence>
<feature type="compositionally biased region" description="Basic residues" evidence="1">
    <location>
        <begin position="70"/>
        <end position="83"/>
    </location>
</feature>
<gene>
    <name evidence="2" type="ORF">Cpa01nite_17210</name>
</gene>
<feature type="region of interest" description="Disordered" evidence="1">
    <location>
        <begin position="1"/>
        <end position="33"/>
    </location>
</feature>
<reference evidence="2" key="1">
    <citation type="submission" date="2021-01" db="EMBL/GenBank/DDBJ databases">
        <title>Whole genome shotgun sequence of Cellulomonas pakistanensis NBRC 110800.</title>
        <authorList>
            <person name="Komaki H."/>
            <person name="Tamura T."/>
        </authorList>
    </citation>
    <scope>NUCLEOTIDE SEQUENCE</scope>
    <source>
        <strain evidence="2">NBRC 110800</strain>
    </source>
</reference>
<name>A0A919U6J9_9CELL</name>
<evidence type="ECO:0000256" key="1">
    <source>
        <dbReference type="SAM" id="MobiDB-lite"/>
    </source>
</evidence>
<organism evidence="2 3">
    <name type="scientific">Cellulomonas pakistanensis</name>
    <dbReference type="NCBI Taxonomy" id="992287"/>
    <lineage>
        <taxon>Bacteria</taxon>
        <taxon>Bacillati</taxon>
        <taxon>Actinomycetota</taxon>
        <taxon>Actinomycetes</taxon>
        <taxon>Micrococcales</taxon>
        <taxon>Cellulomonadaceae</taxon>
        <taxon>Cellulomonas</taxon>
    </lineage>
</organism>
<dbReference type="Proteomes" id="UP000642125">
    <property type="component" value="Unassembled WGS sequence"/>
</dbReference>
<evidence type="ECO:0000313" key="2">
    <source>
        <dbReference type="EMBL" id="GIG36340.1"/>
    </source>
</evidence>
<dbReference type="EMBL" id="BONO01000011">
    <property type="protein sequence ID" value="GIG36340.1"/>
    <property type="molecule type" value="Genomic_DNA"/>
</dbReference>
<protein>
    <submittedName>
        <fullName evidence="2">Uncharacterized protein</fullName>
    </submittedName>
</protein>
<comment type="caution">
    <text evidence="2">The sequence shown here is derived from an EMBL/GenBank/DDBJ whole genome shotgun (WGS) entry which is preliminary data.</text>
</comment>
<accession>A0A919U6J9</accession>
<keyword evidence="3" id="KW-1185">Reference proteome</keyword>
<feature type="region of interest" description="Disordered" evidence="1">
    <location>
        <begin position="57"/>
        <end position="83"/>
    </location>
</feature>
<proteinExistence type="predicted"/>
<evidence type="ECO:0000313" key="3">
    <source>
        <dbReference type="Proteomes" id="UP000642125"/>
    </source>
</evidence>